<proteinExistence type="predicted"/>
<protein>
    <submittedName>
        <fullName evidence="2">GNAT family N-acetyltransferase</fullName>
    </submittedName>
</protein>
<accession>A0ABS9V4Y5</accession>
<evidence type="ECO:0000313" key="2">
    <source>
        <dbReference type="EMBL" id="MCH7411476.1"/>
    </source>
</evidence>
<dbReference type="RefSeq" id="WP_241349910.1">
    <property type="nucleotide sequence ID" value="NZ_JAKZGP010000079.1"/>
</dbReference>
<dbReference type="Gene3D" id="3.40.630.30">
    <property type="match status" value="1"/>
</dbReference>
<dbReference type="EMBL" id="JAKZGP010000079">
    <property type="protein sequence ID" value="MCH7411476.1"/>
    <property type="molecule type" value="Genomic_DNA"/>
</dbReference>
<dbReference type="InterPro" id="IPR016181">
    <property type="entry name" value="Acyl_CoA_acyltransferase"/>
</dbReference>
<evidence type="ECO:0000259" key="1">
    <source>
        <dbReference type="Pfam" id="PF00583"/>
    </source>
</evidence>
<feature type="domain" description="N-acetyltransferase" evidence="1">
    <location>
        <begin position="20"/>
        <end position="117"/>
    </location>
</feature>
<evidence type="ECO:0000313" key="3">
    <source>
        <dbReference type="Proteomes" id="UP001165489"/>
    </source>
</evidence>
<dbReference type="SUPFAM" id="SSF55729">
    <property type="entry name" value="Acyl-CoA N-acyltransferases (Nat)"/>
    <property type="match status" value="1"/>
</dbReference>
<sequence length="140" mass="15739">MKLLKIQGKVQGDLSKKADRCKIICIASINDEPIAIGGIKPKTNSDFNEEKADLPNLSKEFEWELGYLFTIEKYCGKGIASNIVRLLIGEFGENNLMASTEITSNPGMVKILERNGFRHYGKPWSSNIHGNYLGLFLKFR</sequence>
<organism evidence="2 3">
    <name type="scientific">Belliella filtrata</name>
    <dbReference type="NCBI Taxonomy" id="2923435"/>
    <lineage>
        <taxon>Bacteria</taxon>
        <taxon>Pseudomonadati</taxon>
        <taxon>Bacteroidota</taxon>
        <taxon>Cytophagia</taxon>
        <taxon>Cytophagales</taxon>
        <taxon>Cyclobacteriaceae</taxon>
        <taxon>Belliella</taxon>
    </lineage>
</organism>
<comment type="caution">
    <text evidence="2">The sequence shown here is derived from an EMBL/GenBank/DDBJ whole genome shotgun (WGS) entry which is preliminary data.</text>
</comment>
<keyword evidence="3" id="KW-1185">Reference proteome</keyword>
<dbReference type="Pfam" id="PF00583">
    <property type="entry name" value="Acetyltransf_1"/>
    <property type="match status" value="1"/>
</dbReference>
<name>A0ABS9V4Y5_9BACT</name>
<dbReference type="InterPro" id="IPR000182">
    <property type="entry name" value="GNAT_dom"/>
</dbReference>
<gene>
    <name evidence="2" type="ORF">MM239_18960</name>
</gene>
<dbReference type="Proteomes" id="UP001165489">
    <property type="component" value="Unassembled WGS sequence"/>
</dbReference>
<reference evidence="2" key="1">
    <citation type="submission" date="2022-03" db="EMBL/GenBank/DDBJ databases">
        <title>De novo assembled genomes of Belliella spp. (Cyclobacteriaceae) strains.</title>
        <authorList>
            <person name="Szabo A."/>
            <person name="Korponai K."/>
            <person name="Felfoldi T."/>
        </authorList>
    </citation>
    <scope>NUCLEOTIDE SEQUENCE</scope>
    <source>
        <strain evidence="2">DSM 111904</strain>
    </source>
</reference>